<evidence type="ECO:0000256" key="3">
    <source>
        <dbReference type="ARBA" id="ARBA00022729"/>
    </source>
</evidence>
<dbReference type="AlphaFoldDB" id="A0AA88R6M3"/>
<comment type="caution">
    <text evidence="6">The sequence shown here is derived from an EMBL/GenBank/DDBJ whole genome shotgun (WGS) entry which is preliminary data.</text>
</comment>
<sequence length="67" mass="7233">MSFGNDSHKSAKTLGYLNSQQALSDFAVLVRSLKHNLSAEASLVVVFGESYGGKTKKNTTMTRPKKG</sequence>
<dbReference type="EMBL" id="JAVXUO010002384">
    <property type="protein sequence ID" value="KAK2973676.1"/>
    <property type="molecule type" value="Genomic_DNA"/>
</dbReference>
<gene>
    <name evidence="6" type="ORF">RJ640_022133</name>
</gene>
<dbReference type="GO" id="GO:0006508">
    <property type="term" value="P:proteolysis"/>
    <property type="evidence" value="ECO:0007669"/>
    <property type="project" value="UniProtKB-KW"/>
</dbReference>
<evidence type="ECO:0000256" key="5">
    <source>
        <dbReference type="ARBA" id="ARBA00023180"/>
    </source>
</evidence>
<evidence type="ECO:0000256" key="4">
    <source>
        <dbReference type="ARBA" id="ARBA00022801"/>
    </source>
</evidence>
<keyword evidence="5" id="KW-0325">Glycoprotein</keyword>
<dbReference type="PANTHER" id="PTHR11010:SF31">
    <property type="entry name" value="ALPHA_BETA-HYDROLASES SUPERFAMILY PROTEIN"/>
    <property type="match status" value="1"/>
</dbReference>
<keyword evidence="2" id="KW-0645">Protease</keyword>
<evidence type="ECO:0008006" key="8">
    <source>
        <dbReference type="Google" id="ProtNLM"/>
    </source>
</evidence>
<dbReference type="InterPro" id="IPR008758">
    <property type="entry name" value="Peptidase_S28"/>
</dbReference>
<dbReference type="GO" id="GO:0008239">
    <property type="term" value="F:dipeptidyl-peptidase activity"/>
    <property type="evidence" value="ECO:0007669"/>
    <property type="project" value="TreeGrafter"/>
</dbReference>
<protein>
    <recommendedName>
        <fullName evidence="8">Carboxypeptidase</fullName>
    </recommendedName>
</protein>
<reference evidence="6" key="1">
    <citation type="submission" date="2022-12" db="EMBL/GenBank/DDBJ databases">
        <title>Draft genome assemblies for two species of Escallonia (Escalloniales).</title>
        <authorList>
            <person name="Chanderbali A."/>
            <person name="Dervinis C."/>
            <person name="Anghel I."/>
            <person name="Soltis D."/>
            <person name="Soltis P."/>
            <person name="Zapata F."/>
        </authorList>
    </citation>
    <scope>NUCLEOTIDE SEQUENCE</scope>
    <source>
        <strain evidence="6">UCBG92.1500</strain>
        <tissue evidence="6">Leaf</tissue>
    </source>
</reference>
<proteinExistence type="inferred from homology"/>
<dbReference type="GO" id="GO:0070008">
    <property type="term" value="F:serine-type exopeptidase activity"/>
    <property type="evidence" value="ECO:0007669"/>
    <property type="project" value="InterPro"/>
</dbReference>
<accession>A0AA88R6M3</accession>
<name>A0AA88R6M3_9ASTE</name>
<keyword evidence="4" id="KW-0378">Hydrolase</keyword>
<evidence type="ECO:0000313" key="6">
    <source>
        <dbReference type="EMBL" id="KAK2973676.1"/>
    </source>
</evidence>
<keyword evidence="7" id="KW-1185">Reference proteome</keyword>
<dbReference type="Pfam" id="PF05577">
    <property type="entry name" value="Peptidase_S28"/>
    <property type="match status" value="1"/>
</dbReference>
<keyword evidence="3" id="KW-0732">Signal</keyword>
<evidence type="ECO:0000256" key="1">
    <source>
        <dbReference type="ARBA" id="ARBA00011079"/>
    </source>
</evidence>
<organism evidence="6 7">
    <name type="scientific">Escallonia rubra</name>
    <dbReference type="NCBI Taxonomy" id="112253"/>
    <lineage>
        <taxon>Eukaryota</taxon>
        <taxon>Viridiplantae</taxon>
        <taxon>Streptophyta</taxon>
        <taxon>Embryophyta</taxon>
        <taxon>Tracheophyta</taxon>
        <taxon>Spermatophyta</taxon>
        <taxon>Magnoliopsida</taxon>
        <taxon>eudicotyledons</taxon>
        <taxon>Gunneridae</taxon>
        <taxon>Pentapetalae</taxon>
        <taxon>asterids</taxon>
        <taxon>campanulids</taxon>
        <taxon>Escalloniales</taxon>
        <taxon>Escalloniaceae</taxon>
        <taxon>Escallonia</taxon>
    </lineage>
</organism>
<comment type="similarity">
    <text evidence="1">Belongs to the peptidase S28 family.</text>
</comment>
<dbReference type="InterPro" id="IPR029058">
    <property type="entry name" value="AB_hydrolase_fold"/>
</dbReference>
<dbReference type="Proteomes" id="UP001187471">
    <property type="component" value="Unassembled WGS sequence"/>
</dbReference>
<evidence type="ECO:0000313" key="7">
    <source>
        <dbReference type="Proteomes" id="UP001187471"/>
    </source>
</evidence>
<dbReference type="PANTHER" id="PTHR11010">
    <property type="entry name" value="PROTEASE S28 PRO-X CARBOXYPEPTIDASE-RELATED"/>
    <property type="match status" value="1"/>
</dbReference>
<dbReference type="Gene3D" id="3.40.50.1820">
    <property type="entry name" value="alpha/beta hydrolase"/>
    <property type="match status" value="1"/>
</dbReference>
<evidence type="ECO:0000256" key="2">
    <source>
        <dbReference type="ARBA" id="ARBA00022670"/>
    </source>
</evidence>